<keyword evidence="3" id="KW-1185">Reference proteome</keyword>
<organism evidence="2 3">
    <name type="scientific">Batillaria attramentaria</name>
    <dbReference type="NCBI Taxonomy" id="370345"/>
    <lineage>
        <taxon>Eukaryota</taxon>
        <taxon>Metazoa</taxon>
        <taxon>Spiralia</taxon>
        <taxon>Lophotrochozoa</taxon>
        <taxon>Mollusca</taxon>
        <taxon>Gastropoda</taxon>
        <taxon>Caenogastropoda</taxon>
        <taxon>Sorbeoconcha</taxon>
        <taxon>Cerithioidea</taxon>
        <taxon>Batillariidae</taxon>
        <taxon>Batillaria</taxon>
    </lineage>
</organism>
<reference evidence="2 3" key="1">
    <citation type="journal article" date="2023" name="Sci. Data">
        <title>Genome assembly of the Korean intertidal mud-creeper Batillaria attramentaria.</title>
        <authorList>
            <person name="Patra A.K."/>
            <person name="Ho P.T."/>
            <person name="Jun S."/>
            <person name="Lee S.J."/>
            <person name="Kim Y."/>
            <person name="Won Y.J."/>
        </authorList>
    </citation>
    <scope>NUCLEOTIDE SEQUENCE [LARGE SCALE GENOMIC DNA]</scope>
    <source>
        <strain evidence="2">Wonlab-2016</strain>
    </source>
</reference>
<dbReference type="Proteomes" id="UP001519460">
    <property type="component" value="Unassembled WGS sequence"/>
</dbReference>
<evidence type="ECO:0000256" key="1">
    <source>
        <dbReference type="SAM" id="MobiDB-lite"/>
    </source>
</evidence>
<gene>
    <name evidence="2" type="ORF">BaRGS_00006086</name>
</gene>
<name>A0ABD0LUB0_9CAEN</name>
<evidence type="ECO:0000313" key="3">
    <source>
        <dbReference type="Proteomes" id="UP001519460"/>
    </source>
</evidence>
<comment type="caution">
    <text evidence="2">The sequence shown here is derived from an EMBL/GenBank/DDBJ whole genome shotgun (WGS) entry which is preliminary data.</text>
</comment>
<feature type="region of interest" description="Disordered" evidence="1">
    <location>
        <begin position="1"/>
        <end position="24"/>
    </location>
</feature>
<dbReference type="EMBL" id="JACVVK020000024">
    <property type="protein sequence ID" value="KAK7502836.1"/>
    <property type="molecule type" value="Genomic_DNA"/>
</dbReference>
<sequence>MLDSPSAELEKSPSKKAGVPKTQPTTVAATYGGREVTLTAGGSRKLSHLPPIGASLKMVVLIDPRVSSRILVVNETFLTSHALHLHT</sequence>
<accession>A0ABD0LUB0</accession>
<dbReference type="AlphaFoldDB" id="A0ABD0LUB0"/>
<evidence type="ECO:0000313" key="2">
    <source>
        <dbReference type="EMBL" id="KAK7502836.1"/>
    </source>
</evidence>
<protein>
    <submittedName>
        <fullName evidence="2">Uncharacterized protein</fullName>
    </submittedName>
</protein>
<proteinExistence type="predicted"/>